<feature type="region of interest" description="Disordered" evidence="1">
    <location>
        <begin position="71"/>
        <end position="107"/>
    </location>
</feature>
<accession>K0SC14</accession>
<name>K0SC14_THAOC</name>
<comment type="caution">
    <text evidence="2">The sequence shown here is derived from an EMBL/GenBank/DDBJ whole genome shotgun (WGS) entry which is preliminary data.</text>
</comment>
<reference evidence="2 3" key="1">
    <citation type="journal article" date="2012" name="Genome Biol.">
        <title>Genome and low-iron response of an oceanic diatom adapted to chronic iron limitation.</title>
        <authorList>
            <person name="Lommer M."/>
            <person name="Specht M."/>
            <person name="Roy A.S."/>
            <person name="Kraemer L."/>
            <person name="Andreson R."/>
            <person name="Gutowska M.A."/>
            <person name="Wolf J."/>
            <person name="Bergner S.V."/>
            <person name="Schilhabel M.B."/>
            <person name="Klostermeier U.C."/>
            <person name="Beiko R.G."/>
            <person name="Rosenstiel P."/>
            <person name="Hippler M."/>
            <person name="Laroche J."/>
        </authorList>
    </citation>
    <scope>NUCLEOTIDE SEQUENCE [LARGE SCALE GENOMIC DNA]</scope>
    <source>
        <strain evidence="2 3">CCMP1005</strain>
    </source>
</reference>
<evidence type="ECO:0000313" key="2">
    <source>
        <dbReference type="EMBL" id="EJK56212.1"/>
    </source>
</evidence>
<protein>
    <submittedName>
        <fullName evidence="2">Uncharacterized protein</fullName>
    </submittedName>
</protein>
<proteinExistence type="predicted"/>
<gene>
    <name evidence="2" type="ORF">THAOC_23948</name>
</gene>
<evidence type="ECO:0000256" key="1">
    <source>
        <dbReference type="SAM" id="MobiDB-lite"/>
    </source>
</evidence>
<feature type="non-terminal residue" evidence="2">
    <location>
        <position position="107"/>
    </location>
</feature>
<dbReference type="AlphaFoldDB" id="K0SC14"/>
<dbReference type="Proteomes" id="UP000266841">
    <property type="component" value="Unassembled WGS sequence"/>
</dbReference>
<organism evidence="2 3">
    <name type="scientific">Thalassiosira oceanica</name>
    <name type="common">Marine diatom</name>
    <dbReference type="NCBI Taxonomy" id="159749"/>
    <lineage>
        <taxon>Eukaryota</taxon>
        <taxon>Sar</taxon>
        <taxon>Stramenopiles</taxon>
        <taxon>Ochrophyta</taxon>
        <taxon>Bacillariophyta</taxon>
        <taxon>Coscinodiscophyceae</taxon>
        <taxon>Thalassiosirophycidae</taxon>
        <taxon>Thalassiosirales</taxon>
        <taxon>Thalassiosiraceae</taxon>
        <taxon>Thalassiosira</taxon>
    </lineage>
</organism>
<keyword evidence="3" id="KW-1185">Reference proteome</keyword>
<feature type="region of interest" description="Disordered" evidence="1">
    <location>
        <begin position="18"/>
        <end position="57"/>
    </location>
</feature>
<evidence type="ECO:0000313" key="3">
    <source>
        <dbReference type="Proteomes" id="UP000266841"/>
    </source>
</evidence>
<dbReference type="EMBL" id="AGNL01032115">
    <property type="protein sequence ID" value="EJK56212.1"/>
    <property type="molecule type" value="Genomic_DNA"/>
</dbReference>
<sequence length="107" mass="11415">MCSRPSLFKWVRGGVARGGPVLRQSSRQGKGRRQEGEGGRDGSASQQRGVDSGFSLLDETRKVATRAEVVSARSYGAGSDDAKRRKLEASNIKGRNGFQGPPRPALG</sequence>